<reference evidence="3 4" key="2">
    <citation type="submission" date="2016-10" db="EMBL/GenBank/DDBJ databases">
        <authorList>
            <person name="de Groot N.N."/>
        </authorList>
    </citation>
    <scope>NUCLEOTIDE SEQUENCE [LARGE SCALE GENOMIC DNA]</scope>
    <source>
        <strain evidence="3 4">BS2772</strain>
    </source>
</reference>
<feature type="compositionally biased region" description="Basic and acidic residues" evidence="1">
    <location>
        <begin position="187"/>
        <end position="209"/>
    </location>
</feature>
<name>A0A1G9X152_9PSED</name>
<protein>
    <submittedName>
        <fullName evidence="3">Uncharacterized protein</fullName>
    </submittedName>
</protein>
<keyword evidence="5" id="KW-1185">Reference proteome</keyword>
<dbReference type="EMBL" id="JXDI01000001">
    <property type="protein sequence ID" value="KAF2409709.1"/>
    <property type="molecule type" value="Genomic_DNA"/>
</dbReference>
<dbReference type="AlphaFoldDB" id="A0A1G9X152"/>
<accession>A0A1G9X152</accession>
<sequence>MNSVNSVVSPLSFVQQQLALETASTPAVQNLPSSTLTVTHARTGHSVGRDSASIEYEMFADEGDRFNRDRRGRLSSKLFKKKKPPVADNTKAGDAGKLIGVDANKPGSSGATAADKDIAKEQAEFKPEVDQTGKLGQEDIVIVEPTTVSLAVPKVSVNSKAVSPFSSDTLKKAKKEFEEATAAPEASKAEKTTSEEVKSDADTSLKPEKNTISDTKKALIVVGIGAVVTPAVTAIAKIIEKHLGENVVTKFQTSLAETKIIDQLQKDVFDTVNILTRLTKGKAPEPDYQWALKSDAERMTSLESITLQLESGFGMLAAKFEIPFSFGVSRIEEPDVEGRAKIIEARLAAMIAITQAVTLKLNALAA</sequence>
<evidence type="ECO:0000313" key="5">
    <source>
        <dbReference type="Proteomes" id="UP000748067"/>
    </source>
</evidence>
<evidence type="ECO:0000313" key="2">
    <source>
        <dbReference type="EMBL" id="KAF2409709.1"/>
    </source>
</evidence>
<dbReference type="EMBL" id="LT629704">
    <property type="protein sequence ID" value="SDM90176.1"/>
    <property type="molecule type" value="Genomic_DNA"/>
</dbReference>
<evidence type="ECO:0000256" key="1">
    <source>
        <dbReference type="SAM" id="MobiDB-lite"/>
    </source>
</evidence>
<dbReference type="OrthoDB" id="9952116at2"/>
<feature type="region of interest" description="Disordered" evidence="1">
    <location>
        <begin position="176"/>
        <end position="209"/>
    </location>
</feature>
<evidence type="ECO:0000313" key="4">
    <source>
        <dbReference type="Proteomes" id="UP000182470"/>
    </source>
</evidence>
<dbReference type="Proteomes" id="UP000748067">
    <property type="component" value="Unassembled WGS sequence"/>
</dbReference>
<evidence type="ECO:0000313" key="3">
    <source>
        <dbReference type="EMBL" id="SDM90176.1"/>
    </source>
</evidence>
<dbReference type="Proteomes" id="UP000182470">
    <property type="component" value="Chromosome I"/>
</dbReference>
<feature type="region of interest" description="Disordered" evidence="1">
    <location>
        <begin position="81"/>
        <end position="115"/>
    </location>
</feature>
<gene>
    <name evidence="2" type="ORF">PSAN_21240</name>
    <name evidence="3" type="ORF">SAMN04490179_1497</name>
</gene>
<proteinExistence type="predicted"/>
<reference evidence="2 5" key="1">
    <citation type="submission" date="2015-01" db="EMBL/GenBank/DDBJ databases">
        <title>Genome Sequence of Pseudomonas antarctica CMS 35.</title>
        <authorList>
            <person name="Voget S."/>
            <person name="Chow J."/>
            <person name="Daniel R."/>
            <person name="Streit W."/>
        </authorList>
    </citation>
    <scope>NUCLEOTIDE SEQUENCE [LARGE SCALE GENOMIC DNA]</scope>
    <source>
        <strain evidence="2 5">CMS 35</strain>
    </source>
</reference>
<dbReference type="RefSeq" id="WP_130908748.1">
    <property type="nucleotide sequence ID" value="NZ_JBLHDY010000005.1"/>
</dbReference>
<organism evidence="3 4">
    <name type="scientific">Pseudomonas antarctica</name>
    <dbReference type="NCBI Taxonomy" id="219572"/>
    <lineage>
        <taxon>Bacteria</taxon>
        <taxon>Pseudomonadati</taxon>
        <taxon>Pseudomonadota</taxon>
        <taxon>Gammaproteobacteria</taxon>
        <taxon>Pseudomonadales</taxon>
        <taxon>Pseudomonadaceae</taxon>
        <taxon>Pseudomonas</taxon>
    </lineage>
</organism>